<evidence type="ECO:0000313" key="2">
    <source>
        <dbReference type="EMBL" id="AOH55363.1"/>
    </source>
</evidence>
<keyword evidence="3" id="KW-1185">Reference proteome</keyword>
<name>A0A1B3XQ87_9BACI</name>
<dbReference type="CDD" id="cd02440">
    <property type="entry name" value="AdoMet_MTases"/>
    <property type="match status" value="1"/>
</dbReference>
<dbReference type="PANTHER" id="PTHR43861">
    <property type="entry name" value="TRANS-ACONITATE 2-METHYLTRANSFERASE-RELATED"/>
    <property type="match status" value="1"/>
</dbReference>
<protein>
    <submittedName>
        <fullName evidence="2">Methyltransferase</fullName>
    </submittedName>
</protein>
<sequence>MNIHTWHKESEKEWDIFAPMWVKSSHDMWETGSRKTIIPFFAEYVPEGSKVADIGCGDGVGSLKLAKAGFEVTGVDLSKVMIDFAEGKAAHQPGLSFIQGDFNALPFMDEEMDAAMVINSLEYTGDPLLVMKEILRVIKPGGYACFAILGPTAEPRKKFSFPRLLGDKVIMNTMQPWEFEKMAMNSGWEMVADIGVAKRGVDYKKLGHFSKELKQAVSFMWLFLLQKEVVD</sequence>
<dbReference type="AlphaFoldDB" id="A0A1B3XQ87"/>
<evidence type="ECO:0000313" key="3">
    <source>
        <dbReference type="Proteomes" id="UP000077926"/>
    </source>
</evidence>
<dbReference type="OrthoDB" id="5522265at2"/>
<dbReference type="SUPFAM" id="SSF53335">
    <property type="entry name" value="S-adenosyl-L-methionine-dependent methyltransferases"/>
    <property type="match status" value="1"/>
</dbReference>
<dbReference type="GO" id="GO:0008757">
    <property type="term" value="F:S-adenosylmethionine-dependent methyltransferase activity"/>
    <property type="evidence" value="ECO:0007669"/>
    <property type="project" value="InterPro"/>
</dbReference>
<dbReference type="PANTHER" id="PTHR43861:SF1">
    <property type="entry name" value="TRANS-ACONITATE 2-METHYLTRANSFERASE"/>
    <property type="match status" value="1"/>
</dbReference>
<feature type="domain" description="Methyltransferase type 11" evidence="1">
    <location>
        <begin position="53"/>
        <end position="146"/>
    </location>
</feature>
<dbReference type="Pfam" id="PF08241">
    <property type="entry name" value="Methyltransf_11"/>
    <property type="match status" value="1"/>
</dbReference>
<dbReference type="STRING" id="264697.ABE28_013470"/>
<dbReference type="RefSeq" id="WP_064467430.1">
    <property type="nucleotide sequence ID" value="NZ_CP017080.1"/>
</dbReference>
<reference evidence="2 3" key="1">
    <citation type="submission" date="2016-08" db="EMBL/GenBank/DDBJ databases">
        <title>Complete genome sequence of Bacillus muralis G25-68, a strain with toxicity to nematodes.</title>
        <authorList>
            <person name="Zheng Z."/>
        </authorList>
    </citation>
    <scope>NUCLEOTIDE SEQUENCE [LARGE SCALE GENOMIC DNA]</scope>
    <source>
        <strain evidence="2 3">G25-68</strain>
    </source>
</reference>
<dbReference type="EMBL" id="CP017080">
    <property type="protein sequence ID" value="AOH55363.1"/>
    <property type="molecule type" value="Genomic_DNA"/>
</dbReference>
<dbReference type="KEGG" id="bmur:ABE28_013470"/>
<proteinExistence type="predicted"/>
<keyword evidence="2" id="KW-0808">Transferase</keyword>
<dbReference type="GO" id="GO:0032259">
    <property type="term" value="P:methylation"/>
    <property type="evidence" value="ECO:0007669"/>
    <property type="project" value="UniProtKB-KW"/>
</dbReference>
<evidence type="ECO:0000259" key="1">
    <source>
        <dbReference type="Pfam" id="PF08241"/>
    </source>
</evidence>
<organism evidence="2 3">
    <name type="scientific">Peribacillus muralis</name>
    <dbReference type="NCBI Taxonomy" id="264697"/>
    <lineage>
        <taxon>Bacteria</taxon>
        <taxon>Bacillati</taxon>
        <taxon>Bacillota</taxon>
        <taxon>Bacilli</taxon>
        <taxon>Bacillales</taxon>
        <taxon>Bacillaceae</taxon>
        <taxon>Peribacillus</taxon>
    </lineage>
</organism>
<accession>A0A1B3XQ87</accession>
<dbReference type="Proteomes" id="UP000077926">
    <property type="component" value="Chromosome"/>
</dbReference>
<dbReference type="InterPro" id="IPR029063">
    <property type="entry name" value="SAM-dependent_MTases_sf"/>
</dbReference>
<dbReference type="InterPro" id="IPR013216">
    <property type="entry name" value="Methyltransf_11"/>
</dbReference>
<gene>
    <name evidence="2" type="ORF">ABE28_013470</name>
</gene>
<dbReference type="Gene3D" id="3.40.50.150">
    <property type="entry name" value="Vaccinia Virus protein VP39"/>
    <property type="match status" value="1"/>
</dbReference>
<keyword evidence="2" id="KW-0489">Methyltransferase</keyword>